<keyword evidence="3" id="KW-1185">Reference proteome</keyword>
<dbReference type="PANTHER" id="PTHR12526:SF638">
    <property type="entry name" value="SPORE COAT PROTEIN SA"/>
    <property type="match status" value="1"/>
</dbReference>
<reference evidence="2" key="1">
    <citation type="journal article" date="2021" name="Front. Microbiol.">
        <title>Comprehensive Comparative Genomics and Phenotyping of Methylobacterium Species.</title>
        <authorList>
            <person name="Alessa O."/>
            <person name="Ogura Y."/>
            <person name="Fujitani Y."/>
            <person name="Takami H."/>
            <person name="Hayashi T."/>
            <person name="Sahin N."/>
            <person name="Tani A."/>
        </authorList>
    </citation>
    <scope>NUCLEOTIDE SEQUENCE</scope>
    <source>
        <strain evidence="2">DSM 14458</strain>
    </source>
</reference>
<evidence type="ECO:0000313" key="2">
    <source>
        <dbReference type="EMBL" id="GJE75259.1"/>
    </source>
</evidence>
<dbReference type="Proteomes" id="UP001055093">
    <property type="component" value="Unassembled WGS sequence"/>
</dbReference>
<dbReference type="Pfam" id="PF13692">
    <property type="entry name" value="Glyco_trans_1_4"/>
    <property type="match status" value="1"/>
</dbReference>
<dbReference type="InterPro" id="IPR028098">
    <property type="entry name" value="Glyco_trans_4-like_N"/>
</dbReference>
<name>A0ABQ4UT14_9HYPH</name>
<dbReference type="PANTHER" id="PTHR12526">
    <property type="entry name" value="GLYCOSYLTRANSFERASE"/>
    <property type="match status" value="1"/>
</dbReference>
<gene>
    <name evidence="2" type="primary">pglA</name>
    <name evidence="2" type="ORF">BGCPKDLD_1841</name>
</gene>
<dbReference type="Gene3D" id="3.40.50.2000">
    <property type="entry name" value="Glycogen Phosphorylase B"/>
    <property type="match status" value="2"/>
</dbReference>
<evidence type="ECO:0000259" key="1">
    <source>
        <dbReference type="Pfam" id="PF13477"/>
    </source>
</evidence>
<dbReference type="CDD" id="cd03808">
    <property type="entry name" value="GT4_CapM-like"/>
    <property type="match status" value="1"/>
</dbReference>
<proteinExistence type="predicted"/>
<dbReference type="EMBL" id="BPRE01000005">
    <property type="protein sequence ID" value="GJE75259.1"/>
    <property type="molecule type" value="Genomic_DNA"/>
</dbReference>
<dbReference type="Pfam" id="PF13477">
    <property type="entry name" value="Glyco_trans_4_2"/>
    <property type="match status" value="1"/>
</dbReference>
<dbReference type="SUPFAM" id="SSF53756">
    <property type="entry name" value="UDP-Glycosyltransferase/glycogen phosphorylase"/>
    <property type="match status" value="1"/>
</dbReference>
<reference evidence="2" key="2">
    <citation type="submission" date="2021-08" db="EMBL/GenBank/DDBJ databases">
        <authorList>
            <person name="Tani A."/>
            <person name="Ola A."/>
            <person name="Ogura Y."/>
            <person name="Katsura K."/>
            <person name="Hayashi T."/>
        </authorList>
    </citation>
    <scope>NUCLEOTIDE SEQUENCE</scope>
    <source>
        <strain evidence="2">DSM 14458</strain>
    </source>
</reference>
<accession>A0ABQ4UT14</accession>
<feature type="domain" description="Glycosyltransferase subfamily 4-like N-terminal" evidence="1">
    <location>
        <begin position="28"/>
        <end position="147"/>
    </location>
</feature>
<protein>
    <submittedName>
        <fullName evidence="2">N, N'-diacetylbacillosaminyl-diphospho-undecaprenol alpha-1,3-N-acetylgalactosaminyltransferase</fullName>
    </submittedName>
</protein>
<sequence length="397" mass="41284">MRSVRSLPGDRPCYGQRMSASHARRTLVFVVTEDWFFASHFLPMARAAIGMGLSVAVVTRVREHRAVIEAEGVRVVPLEAERSSLNPMTAGYAAGQLSGILKALNADIVHCIALRGILVGGTAAAMAGIPRRVFALTGLGLLGAREDATGRLSRLALKGLIRGPLASRQTRFLLENPDDARALGLDPSDTAVTIVGGAGVDPDAFAPRPLPPPSPLRIAIVARMLWSKGIDVAVEAVRRARAGGAAVELSLYGAPDPSNRRAIPEDTLRGWAGDGVTWHGPTRDVAGAFAAHHVGCLPSRGGEGLPRTLLEAAACGRALLTSDVPGCRALVRNGVEGVLVPPGDVEALAAALTQLAADPDRVARMGAAARTRILEGGYTEAAVAASVATIYAELLAS</sequence>
<evidence type="ECO:0000313" key="3">
    <source>
        <dbReference type="Proteomes" id="UP001055093"/>
    </source>
</evidence>
<comment type="caution">
    <text evidence="2">The sequence shown here is derived from an EMBL/GenBank/DDBJ whole genome shotgun (WGS) entry which is preliminary data.</text>
</comment>
<organism evidence="2 3">
    <name type="scientific">Methylorubrum suomiense</name>
    <dbReference type="NCBI Taxonomy" id="144191"/>
    <lineage>
        <taxon>Bacteria</taxon>
        <taxon>Pseudomonadati</taxon>
        <taxon>Pseudomonadota</taxon>
        <taxon>Alphaproteobacteria</taxon>
        <taxon>Hyphomicrobiales</taxon>
        <taxon>Methylobacteriaceae</taxon>
        <taxon>Methylorubrum</taxon>
    </lineage>
</organism>